<comment type="function">
    <text evidence="2">Catalyzes the epimerization of the C3' and C5'positions of dTDP-6-deoxy-D-xylo-4-hexulose, forming dTDP-6-deoxy-L-lyxo-4-hexulose.</text>
</comment>
<evidence type="ECO:0000256" key="7">
    <source>
        <dbReference type="ARBA" id="ARBA00033311"/>
    </source>
</evidence>
<evidence type="ECO:0000256" key="2">
    <source>
        <dbReference type="ARBA" id="ARBA00001997"/>
    </source>
</evidence>
<dbReference type="Pfam" id="PF14667">
    <property type="entry name" value="Polysacc_synt_C"/>
    <property type="match status" value="1"/>
</dbReference>
<dbReference type="PANTHER" id="PTHR21047:SF2">
    <property type="entry name" value="THYMIDINE DIPHOSPHO-4-KETO-RHAMNOSE 3,5-EPIMERASE"/>
    <property type="match status" value="1"/>
</dbReference>
<protein>
    <recommendedName>
        <fullName evidence="4">dTDP-4-dehydrorhamnose 3,5-epimerase</fullName>
        <ecNumber evidence="3">5.1.3.13</ecNumber>
    </recommendedName>
    <alternativeName>
        <fullName evidence="6">Thymidine diphospho-4-keto-rhamnose 3,5-epimerase</fullName>
    </alternativeName>
    <alternativeName>
        <fullName evidence="5">dTDP-4-keto-6-deoxyglucose 3,5-epimerase</fullName>
    </alternativeName>
    <alternativeName>
        <fullName evidence="7">dTDP-6-deoxy-D-xylo-4-hexulose 3,5-epimerase</fullName>
    </alternativeName>
</protein>
<comment type="catalytic activity">
    <reaction evidence="1">
        <text>dTDP-4-dehydro-6-deoxy-alpha-D-glucose = dTDP-4-dehydro-beta-L-rhamnose</text>
        <dbReference type="Rhea" id="RHEA:16969"/>
        <dbReference type="ChEBI" id="CHEBI:57649"/>
        <dbReference type="ChEBI" id="CHEBI:62830"/>
        <dbReference type="EC" id="5.1.3.13"/>
    </reaction>
</comment>
<dbReference type="InterPro" id="IPR000888">
    <property type="entry name" value="RmlC-like"/>
</dbReference>
<dbReference type="PANTHER" id="PTHR21047">
    <property type="entry name" value="DTDP-6-DEOXY-D-GLUCOSE-3,5 EPIMERASE"/>
    <property type="match status" value="1"/>
</dbReference>
<dbReference type="EMBL" id="CP019791">
    <property type="protein sequence ID" value="AQT69431.1"/>
    <property type="molecule type" value="Genomic_DNA"/>
</dbReference>
<dbReference type="EC" id="5.1.3.13" evidence="3"/>
<organism evidence="10 11">
    <name type="scientific">Anaerohalosphaera lusitana</name>
    <dbReference type="NCBI Taxonomy" id="1936003"/>
    <lineage>
        <taxon>Bacteria</taxon>
        <taxon>Pseudomonadati</taxon>
        <taxon>Planctomycetota</taxon>
        <taxon>Phycisphaerae</taxon>
        <taxon>Sedimentisphaerales</taxon>
        <taxon>Anaerohalosphaeraceae</taxon>
        <taxon>Anaerohalosphaera</taxon>
    </lineage>
</organism>
<dbReference type="AlphaFoldDB" id="A0A1U9NNE3"/>
<keyword evidence="11" id="KW-1185">Reference proteome</keyword>
<evidence type="ECO:0000256" key="4">
    <source>
        <dbReference type="ARBA" id="ARBA00019595"/>
    </source>
</evidence>
<evidence type="ECO:0000256" key="5">
    <source>
        <dbReference type="ARBA" id="ARBA00029758"/>
    </source>
</evidence>
<dbReference type="GO" id="GO:0008830">
    <property type="term" value="F:dTDP-4-dehydrorhamnose 3,5-epimerase activity"/>
    <property type="evidence" value="ECO:0007669"/>
    <property type="project" value="UniProtKB-EC"/>
</dbReference>
<evidence type="ECO:0000256" key="1">
    <source>
        <dbReference type="ARBA" id="ARBA00001298"/>
    </source>
</evidence>
<dbReference type="Proteomes" id="UP000189674">
    <property type="component" value="Chromosome"/>
</dbReference>
<dbReference type="Gene3D" id="2.60.120.10">
    <property type="entry name" value="Jelly Rolls"/>
    <property type="match status" value="1"/>
</dbReference>
<name>A0A1U9NNE3_9BACT</name>
<dbReference type="KEGG" id="alus:STSP2_02621"/>
<dbReference type="InterPro" id="IPR011051">
    <property type="entry name" value="RmlC_Cupin_sf"/>
</dbReference>
<sequence length="173" mass="19973">MSNLPLRAVKVDEGLILRSSGDVIDGVEIRRAKVIPDERGRLGEIMRADDPWFEKFGQVYFTTTYPGIVKAWHFHKKQTDHFYVPKGLIKVALYDERKESSTYGTVNQIYLGEHCPGLVRIPPGIQHGWMCVGNEEAYIINIVSEMYDYNSPDEYRTGPHDNHIPYDWERKDG</sequence>
<evidence type="ECO:0000256" key="8">
    <source>
        <dbReference type="PIRSR" id="PIRSR600888-3"/>
    </source>
</evidence>
<dbReference type="GO" id="GO:0000271">
    <property type="term" value="P:polysaccharide biosynthetic process"/>
    <property type="evidence" value="ECO:0007669"/>
    <property type="project" value="TreeGrafter"/>
</dbReference>
<dbReference type="STRING" id="1936003.STSP2_02621"/>
<dbReference type="InterPro" id="IPR029303">
    <property type="entry name" value="CapF_C"/>
</dbReference>
<dbReference type="InterPro" id="IPR014710">
    <property type="entry name" value="RmlC-like_jellyroll"/>
</dbReference>
<proteinExistence type="predicted"/>
<reference evidence="11" key="1">
    <citation type="submission" date="2017-02" db="EMBL/GenBank/DDBJ databases">
        <title>Comparative genomics and description of representatives of a novel lineage of planctomycetes thriving in anoxic sediments.</title>
        <authorList>
            <person name="Spring S."/>
            <person name="Bunk B."/>
            <person name="Sproer C."/>
        </authorList>
    </citation>
    <scope>NUCLEOTIDE SEQUENCE [LARGE SCALE GENOMIC DNA]</scope>
    <source>
        <strain evidence="11">ST-NAGAB-D1</strain>
    </source>
</reference>
<evidence type="ECO:0000313" key="10">
    <source>
        <dbReference type="EMBL" id="AQT69431.1"/>
    </source>
</evidence>
<evidence type="ECO:0000256" key="6">
    <source>
        <dbReference type="ARBA" id="ARBA00031424"/>
    </source>
</evidence>
<feature type="domain" description="Capsular polysaccharide assembling protein CapF C-terminal" evidence="9">
    <location>
        <begin position="37"/>
        <end position="155"/>
    </location>
</feature>
<dbReference type="GO" id="GO:0005829">
    <property type="term" value="C:cytosol"/>
    <property type="evidence" value="ECO:0007669"/>
    <property type="project" value="TreeGrafter"/>
</dbReference>
<evidence type="ECO:0000259" key="9">
    <source>
        <dbReference type="Pfam" id="PF14667"/>
    </source>
</evidence>
<gene>
    <name evidence="10" type="ORF">STSP2_02621</name>
</gene>
<evidence type="ECO:0000256" key="3">
    <source>
        <dbReference type="ARBA" id="ARBA00012098"/>
    </source>
</evidence>
<accession>A0A1U9NNE3</accession>
<dbReference type="RefSeq" id="WP_205847896.1">
    <property type="nucleotide sequence ID" value="NZ_CP019791.1"/>
</dbReference>
<evidence type="ECO:0000313" key="11">
    <source>
        <dbReference type="Proteomes" id="UP000189674"/>
    </source>
</evidence>
<feature type="site" description="Participates in a stacking interaction with the thymidine ring of dTDP-4-oxo-6-deoxyglucose" evidence="8">
    <location>
        <position position="147"/>
    </location>
</feature>
<dbReference type="SUPFAM" id="SSF51182">
    <property type="entry name" value="RmlC-like cupins"/>
    <property type="match status" value="1"/>
</dbReference>